<keyword evidence="3" id="KW-1185">Reference proteome</keyword>
<proteinExistence type="predicted"/>
<evidence type="ECO:0000256" key="1">
    <source>
        <dbReference type="SAM" id="Phobius"/>
    </source>
</evidence>
<feature type="transmembrane region" description="Helical" evidence="1">
    <location>
        <begin position="113"/>
        <end position="131"/>
    </location>
</feature>
<dbReference type="InterPro" id="IPR048147">
    <property type="entry name" value="CBO0543-like"/>
</dbReference>
<feature type="transmembrane region" description="Helical" evidence="1">
    <location>
        <begin position="12"/>
        <end position="32"/>
    </location>
</feature>
<organism evidence="2 3">
    <name type="scientific">Niallia nealsonii</name>
    <dbReference type="NCBI Taxonomy" id="115979"/>
    <lineage>
        <taxon>Bacteria</taxon>
        <taxon>Bacillati</taxon>
        <taxon>Bacillota</taxon>
        <taxon>Bacilli</taxon>
        <taxon>Bacillales</taxon>
        <taxon>Bacillaceae</taxon>
        <taxon>Niallia</taxon>
    </lineage>
</organism>
<protein>
    <recommendedName>
        <fullName evidence="4">Rod shape-determining protein MreD</fullName>
    </recommendedName>
</protein>
<feature type="transmembrane region" description="Helical" evidence="1">
    <location>
        <begin position="52"/>
        <end position="71"/>
    </location>
</feature>
<evidence type="ECO:0000313" key="3">
    <source>
        <dbReference type="Proteomes" id="UP000233375"/>
    </source>
</evidence>
<gene>
    <name evidence="2" type="ORF">CWS01_07180</name>
</gene>
<dbReference type="Proteomes" id="UP000233375">
    <property type="component" value="Unassembled WGS sequence"/>
</dbReference>
<dbReference type="EMBL" id="PISE01000014">
    <property type="protein sequence ID" value="PKG24387.1"/>
    <property type="molecule type" value="Genomic_DNA"/>
</dbReference>
<keyword evidence="1" id="KW-0812">Transmembrane</keyword>
<comment type="caution">
    <text evidence="2">The sequence shown here is derived from an EMBL/GenBank/DDBJ whole genome shotgun (WGS) entry which is preliminary data.</text>
</comment>
<sequence length="138" mass="16528">MFNLIAFFMPKTLTKLEIYTTSLFSLILSGTADLFLDAKFNLYHYFHEGIQLIDYIAMIGIYPAINIIFLNLYPQKKNYKIKIFYFIIRSLFATIYEYTAKETSFFSHHGWKIWYSALIYPILFFILLLNLKFVRKLK</sequence>
<dbReference type="NCBIfam" id="NF041644">
    <property type="entry name" value="CBO0543_fam"/>
    <property type="match status" value="1"/>
</dbReference>
<name>A0A2N0Z4F0_9BACI</name>
<evidence type="ECO:0008006" key="4">
    <source>
        <dbReference type="Google" id="ProtNLM"/>
    </source>
</evidence>
<evidence type="ECO:0000313" key="2">
    <source>
        <dbReference type="EMBL" id="PKG24387.1"/>
    </source>
</evidence>
<keyword evidence="1" id="KW-1133">Transmembrane helix</keyword>
<accession>A0A2N0Z4F0</accession>
<dbReference type="AlphaFoldDB" id="A0A2N0Z4F0"/>
<feature type="transmembrane region" description="Helical" evidence="1">
    <location>
        <begin position="83"/>
        <end position="101"/>
    </location>
</feature>
<keyword evidence="1" id="KW-0472">Membrane</keyword>
<reference evidence="2 3" key="1">
    <citation type="journal article" date="2003" name="Int. J. Syst. Evol. Microbiol.">
        <title>Bacillus nealsonii sp. nov., isolated from a spacecraft-assembly facility, whose spores are gamma-radiation resistant.</title>
        <authorList>
            <person name="Venkateswaran K."/>
            <person name="Kempf M."/>
            <person name="Chen F."/>
            <person name="Satomi M."/>
            <person name="Nicholson W."/>
            <person name="Kern R."/>
        </authorList>
    </citation>
    <scope>NUCLEOTIDE SEQUENCE [LARGE SCALE GENOMIC DNA]</scope>
    <source>
        <strain evidence="2 3">FO-92</strain>
    </source>
</reference>